<dbReference type="Gene3D" id="2.120.10.30">
    <property type="entry name" value="TolB, C-terminal domain"/>
    <property type="match status" value="1"/>
</dbReference>
<evidence type="ECO:0000256" key="1">
    <source>
        <dbReference type="SAM" id="MobiDB-lite"/>
    </source>
</evidence>
<feature type="transmembrane region" description="Helical" evidence="2">
    <location>
        <begin position="41"/>
        <end position="61"/>
    </location>
</feature>
<evidence type="ECO:0000313" key="3">
    <source>
        <dbReference type="EMBL" id="MCP2363102.1"/>
    </source>
</evidence>
<keyword evidence="4" id="KW-1185">Reference proteome</keyword>
<keyword evidence="2" id="KW-0472">Membrane</keyword>
<dbReference type="InterPro" id="IPR011042">
    <property type="entry name" value="6-blade_b-propeller_TolB-like"/>
</dbReference>
<dbReference type="AlphaFoldDB" id="A0A9X2GSK0"/>
<comment type="caution">
    <text evidence="3">The sequence shown here is derived from an EMBL/GenBank/DDBJ whole genome shotgun (WGS) entry which is preliminary data.</text>
</comment>
<proteinExistence type="predicted"/>
<accession>A0A9X2GSK0</accession>
<reference evidence="3" key="1">
    <citation type="submission" date="2022-06" db="EMBL/GenBank/DDBJ databases">
        <title>Sequencing the genomes of 1000 actinobacteria strains.</title>
        <authorList>
            <person name="Klenk H.-P."/>
        </authorList>
    </citation>
    <scope>NUCLEOTIDE SEQUENCE</scope>
    <source>
        <strain evidence="3">DSM 46694</strain>
    </source>
</reference>
<evidence type="ECO:0000313" key="4">
    <source>
        <dbReference type="Proteomes" id="UP001139648"/>
    </source>
</evidence>
<feature type="region of interest" description="Disordered" evidence="1">
    <location>
        <begin position="63"/>
        <end position="82"/>
    </location>
</feature>
<dbReference type="Proteomes" id="UP001139648">
    <property type="component" value="Unassembled WGS sequence"/>
</dbReference>
<dbReference type="RefSeq" id="WP_253754448.1">
    <property type="nucleotide sequence ID" value="NZ_BAABKA010000023.1"/>
</dbReference>
<gene>
    <name evidence="3" type="ORF">HD597_010122</name>
</gene>
<organism evidence="3 4">
    <name type="scientific">Nonomuraea thailandensis</name>
    <dbReference type="NCBI Taxonomy" id="1188745"/>
    <lineage>
        <taxon>Bacteria</taxon>
        <taxon>Bacillati</taxon>
        <taxon>Actinomycetota</taxon>
        <taxon>Actinomycetes</taxon>
        <taxon>Streptosporangiales</taxon>
        <taxon>Streptosporangiaceae</taxon>
        <taxon>Nonomuraea</taxon>
    </lineage>
</organism>
<keyword evidence="2" id="KW-1133">Transmembrane helix</keyword>
<evidence type="ECO:0000256" key="2">
    <source>
        <dbReference type="SAM" id="Phobius"/>
    </source>
</evidence>
<dbReference type="SUPFAM" id="SSF82171">
    <property type="entry name" value="DPP6 N-terminal domain-like"/>
    <property type="match status" value="1"/>
</dbReference>
<dbReference type="EMBL" id="JAMZEB010000002">
    <property type="protein sequence ID" value="MCP2363102.1"/>
    <property type="molecule type" value="Genomic_DNA"/>
</dbReference>
<sequence>MRTEDELIGALRAAGEHAPDDGADLLAGVALRRRRRTRRRVRVLAAAAAVVVLSVGIRGAVLSGGGEGDMATTPAPEPPVPRSAPVEELWPDAVLTLPVQGPDGAHRVPMIGVSPTEVLVLARTPGKEARGRLEVYDSTTKKSRLVAALPRPRPFVIHSLAADGRNVVWQSTSGKSARQIWTAPLAGGRARLVTELTGDRADLDAISVNGDQVIWSERSGGVWRVPLAGGTPDRIAATDGLHLLRWPWASDAPAGPDLGDRNQTVLVDLTLITSHEVDSRPGAKGVRCGPHWCLGRDAGGGFLQRIDGSDLRDLDGVFGHPKPLSMAPLLNRFVPLRNGVHDIATGSTGTIDARTLALGMAGEPGTVLYWRKEQSSYKVLNLAAVPSAQ</sequence>
<name>A0A9X2GSK0_9ACTN</name>
<protein>
    <submittedName>
        <fullName evidence="3">Uncharacterized protein</fullName>
    </submittedName>
</protein>
<keyword evidence="2" id="KW-0812">Transmembrane</keyword>